<sequence length="177" mass="19915">MSERDVAEAIAIDAETRTHGHGDHKDELRLWLRLLTCTNLIEAEIRSRLRERFNVTLPRFDLMAQLEKAPDGMTLGELSRRMMVSAGNVTGLVDRLVQDGLLERHAAPADRRSSLVKLTAKGHESFATMAEAHGDWIGDFFNQLDDGDMGELMRLLGRTKASVRRAMEQSDEQGNEE</sequence>
<gene>
    <name evidence="5" type="ORF">GR183_12105</name>
</gene>
<dbReference type="PANTHER" id="PTHR33164">
    <property type="entry name" value="TRANSCRIPTIONAL REGULATOR, MARR FAMILY"/>
    <property type="match status" value="1"/>
</dbReference>
<evidence type="ECO:0000259" key="4">
    <source>
        <dbReference type="PROSITE" id="PS50995"/>
    </source>
</evidence>
<dbReference type="FunFam" id="1.10.10.10:FF:000590">
    <property type="entry name" value="Transcriptional regulator, MarR family"/>
    <property type="match status" value="1"/>
</dbReference>
<dbReference type="PANTHER" id="PTHR33164:SF57">
    <property type="entry name" value="MARR-FAMILY TRANSCRIPTIONAL REGULATOR"/>
    <property type="match status" value="1"/>
</dbReference>
<evidence type="ECO:0000256" key="2">
    <source>
        <dbReference type="ARBA" id="ARBA00023125"/>
    </source>
</evidence>
<dbReference type="AlphaFoldDB" id="A0A7X3LV50"/>
<dbReference type="InterPro" id="IPR039422">
    <property type="entry name" value="MarR/SlyA-like"/>
</dbReference>
<keyword evidence="1" id="KW-0805">Transcription regulation</keyword>
<evidence type="ECO:0000256" key="3">
    <source>
        <dbReference type="ARBA" id="ARBA00023163"/>
    </source>
</evidence>
<keyword evidence="6" id="KW-1185">Reference proteome</keyword>
<dbReference type="PROSITE" id="PS01117">
    <property type="entry name" value="HTH_MARR_1"/>
    <property type="match status" value="1"/>
</dbReference>
<dbReference type="Gene3D" id="1.10.10.10">
    <property type="entry name" value="Winged helix-like DNA-binding domain superfamily/Winged helix DNA-binding domain"/>
    <property type="match status" value="1"/>
</dbReference>
<name>A0A7X3LV50_9HYPH</name>
<evidence type="ECO:0000313" key="6">
    <source>
        <dbReference type="Proteomes" id="UP000433101"/>
    </source>
</evidence>
<dbReference type="InterPro" id="IPR036390">
    <property type="entry name" value="WH_DNA-bd_sf"/>
</dbReference>
<accession>A0A7X3LV50</accession>
<dbReference type="RefSeq" id="WP_160775909.1">
    <property type="nucleotide sequence ID" value="NZ_WUMV01000005.1"/>
</dbReference>
<dbReference type="Proteomes" id="UP000433101">
    <property type="component" value="Unassembled WGS sequence"/>
</dbReference>
<dbReference type="GO" id="GO:0003700">
    <property type="term" value="F:DNA-binding transcription factor activity"/>
    <property type="evidence" value="ECO:0007669"/>
    <property type="project" value="InterPro"/>
</dbReference>
<dbReference type="SMART" id="SM00347">
    <property type="entry name" value="HTH_MARR"/>
    <property type="match status" value="1"/>
</dbReference>
<organism evidence="5 6">
    <name type="scientific">Stappia sediminis</name>
    <dbReference type="NCBI Taxonomy" id="2692190"/>
    <lineage>
        <taxon>Bacteria</taxon>
        <taxon>Pseudomonadati</taxon>
        <taxon>Pseudomonadota</taxon>
        <taxon>Alphaproteobacteria</taxon>
        <taxon>Hyphomicrobiales</taxon>
        <taxon>Stappiaceae</taxon>
        <taxon>Stappia</taxon>
    </lineage>
</organism>
<dbReference type="GO" id="GO:0006950">
    <property type="term" value="P:response to stress"/>
    <property type="evidence" value="ECO:0007669"/>
    <property type="project" value="TreeGrafter"/>
</dbReference>
<dbReference type="EMBL" id="WUMV01000005">
    <property type="protein sequence ID" value="MXN65648.1"/>
    <property type="molecule type" value="Genomic_DNA"/>
</dbReference>
<evidence type="ECO:0000313" key="5">
    <source>
        <dbReference type="EMBL" id="MXN65648.1"/>
    </source>
</evidence>
<dbReference type="GO" id="GO:0003677">
    <property type="term" value="F:DNA binding"/>
    <property type="evidence" value="ECO:0007669"/>
    <property type="project" value="UniProtKB-KW"/>
</dbReference>
<keyword evidence="3" id="KW-0804">Transcription</keyword>
<reference evidence="5 6" key="1">
    <citation type="submission" date="2019-12" db="EMBL/GenBank/DDBJ databases">
        <authorList>
            <person name="Li M."/>
        </authorList>
    </citation>
    <scope>NUCLEOTIDE SEQUENCE [LARGE SCALE GENOMIC DNA]</scope>
    <source>
        <strain evidence="5 6">GBMRC 2046</strain>
    </source>
</reference>
<dbReference type="SUPFAM" id="SSF46785">
    <property type="entry name" value="Winged helix' DNA-binding domain"/>
    <property type="match status" value="1"/>
</dbReference>
<dbReference type="InterPro" id="IPR000835">
    <property type="entry name" value="HTH_MarR-typ"/>
</dbReference>
<dbReference type="Pfam" id="PF12802">
    <property type="entry name" value="MarR_2"/>
    <property type="match status" value="1"/>
</dbReference>
<proteinExistence type="predicted"/>
<comment type="caution">
    <text evidence="5">The sequence shown here is derived from an EMBL/GenBank/DDBJ whole genome shotgun (WGS) entry which is preliminary data.</text>
</comment>
<dbReference type="InterPro" id="IPR023187">
    <property type="entry name" value="Tscrpt_reg_MarR-type_CS"/>
</dbReference>
<evidence type="ECO:0000256" key="1">
    <source>
        <dbReference type="ARBA" id="ARBA00023015"/>
    </source>
</evidence>
<feature type="domain" description="HTH marR-type" evidence="4">
    <location>
        <begin position="27"/>
        <end position="161"/>
    </location>
</feature>
<dbReference type="InterPro" id="IPR036388">
    <property type="entry name" value="WH-like_DNA-bd_sf"/>
</dbReference>
<keyword evidence="2" id="KW-0238">DNA-binding</keyword>
<dbReference type="PRINTS" id="PR00598">
    <property type="entry name" value="HTHMARR"/>
</dbReference>
<protein>
    <submittedName>
        <fullName evidence="5">MarR family transcriptional regulator</fullName>
    </submittedName>
</protein>
<dbReference type="PROSITE" id="PS50995">
    <property type="entry name" value="HTH_MARR_2"/>
    <property type="match status" value="1"/>
</dbReference>